<dbReference type="EMBL" id="LSFY01000001">
    <property type="protein sequence ID" value="KXZ40007.1"/>
    <property type="molecule type" value="Genomic_DNA"/>
</dbReference>
<comment type="caution">
    <text evidence="1">The sequence shown here is derived from an EMBL/GenBank/DDBJ whole genome shotgun (WGS) entry which is preliminary data.</text>
</comment>
<evidence type="ECO:0000313" key="2">
    <source>
        <dbReference type="EMBL" id="SHL13815.1"/>
    </source>
</evidence>
<dbReference type="STRING" id="1121328.JWYL7_1082"/>
<gene>
    <name evidence="1" type="ORF">JWYL7_1082</name>
    <name evidence="2" type="ORF">SAMN05661008_01533</name>
</gene>
<organism evidence="1 3">
    <name type="scientific">Alkalithermobacter thermoalcaliphilus JW-YL-7 = DSM 7308</name>
    <dbReference type="NCBI Taxonomy" id="1121328"/>
    <lineage>
        <taxon>Bacteria</taxon>
        <taxon>Bacillati</taxon>
        <taxon>Bacillota</taxon>
        <taxon>Clostridia</taxon>
        <taxon>Peptostreptococcales</taxon>
        <taxon>Tepidibacteraceae</taxon>
        <taxon>Alkalithermobacter</taxon>
    </lineage>
</organism>
<keyword evidence="4" id="KW-1185">Reference proteome</keyword>
<name>A0A150FQW7_CLOPD</name>
<dbReference type="Proteomes" id="UP000092605">
    <property type="component" value="Unassembled WGS sequence"/>
</dbReference>
<sequence length="84" mass="9735">MALNYLSISVFEFYDMTYREIQLTLEGAIERFENNIEAYAVAAQVGYVNARTGKKYKVFKKSNVNEIDSDTKKEHLSELKQIFA</sequence>
<reference evidence="2 4" key="2">
    <citation type="submission" date="2016-11" db="EMBL/GenBank/DDBJ databases">
        <authorList>
            <person name="Varghese N."/>
            <person name="Submissions S."/>
        </authorList>
    </citation>
    <scope>NUCLEOTIDE SEQUENCE [LARGE SCALE GENOMIC DNA]</scope>
    <source>
        <strain evidence="2 4">DSM 7308</strain>
    </source>
</reference>
<dbReference type="EMBL" id="FRBG01000012">
    <property type="protein sequence ID" value="SHL13815.1"/>
    <property type="molecule type" value="Genomic_DNA"/>
</dbReference>
<proteinExistence type="predicted"/>
<accession>A0A150FQW7</accession>
<dbReference type="Proteomes" id="UP000323392">
    <property type="component" value="Unassembled WGS sequence"/>
</dbReference>
<dbReference type="AlphaFoldDB" id="A0A150FQW7"/>
<protein>
    <submittedName>
        <fullName evidence="1">Uncharacterized protein</fullName>
    </submittedName>
</protein>
<evidence type="ECO:0000313" key="1">
    <source>
        <dbReference type="EMBL" id="KXZ40007.1"/>
    </source>
</evidence>
<evidence type="ECO:0000313" key="4">
    <source>
        <dbReference type="Proteomes" id="UP000323392"/>
    </source>
</evidence>
<evidence type="ECO:0000313" key="3">
    <source>
        <dbReference type="Proteomes" id="UP000092605"/>
    </source>
</evidence>
<reference evidence="1 3" key="1">
    <citation type="submission" date="2016-02" db="EMBL/GenBank/DDBJ databases">
        <title>Draft genome sequence for Clostridium paradoxum JW-YL-7.</title>
        <authorList>
            <person name="Utturkar S.M."/>
            <person name="Lancaster A."/>
            <person name="Poole F.L."/>
            <person name="Adams M.W."/>
            <person name="Brown S.D."/>
        </authorList>
    </citation>
    <scope>NUCLEOTIDE SEQUENCE [LARGE SCALE GENOMIC DNA]</scope>
    <source>
        <strain evidence="1 3">JW-YL-7</strain>
    </source>
</reference>
<dbReference type="PATRIC" id="fig|1121328.3.peg.1092"/>
<dbReference type="RefSeq" id="WP_066070142.1">
    <property type="nucleotide sequence ID" value="NZ_FRBG01000012.1"/>
</dbReference>